<feature type="transmembrane region" description="Helical" evidence="6">
    <location>
        <begin position="38"/>
        <end position="59"/>
    </location>
</feature>
<dbReference type="Proteomes" id="UP000682733">
    <property type="component" value="Unassembled WGS sequence"/>
</dbReference>
<proteinExistence type="predicted"/>
<protein>
    <recommendedName>
        <fullName evidence="7">MARVEL domain-containing protein</fullName>
    </recommendedName>
</protein>
<dbReference type="AlphaFoldDB" id="A0A8S2CLV5"/>
<evidence type="ECO:0000256" key="1">
    <source>
        <dbReference type="ARBA" id="ARBA00004141"/>
    </source>
</evidence>
<feature type="transmembrane region" description="Helical" evidence="6">
    <location>
        <begin position="130"/>
        <end position="154"/>
    </location>
</feature>
<evidence type="ECO:0000313" key="10">
    <source>
        <dbReference type="Proteomes" id="UP000677228"/>
    </source>
</evidence>
<dbReference type="Proteomes" id="UP000677228">
    <property type="component" value="Unassembled WGS sequence"/>
</dbReference>
<organism evidence="8 10">
    <name type="scientific">Didymodactylos carnosus</name>
    <dbReference type="NCBI Taxonomy" id="1234261"/>
    <lineage>
        <taxon>Eukaryota</taxon>
        <taxon>Metazoa</taxon>
        <taxon>Spiralia</taxon>
        <taxon>Gnathifera</taxon>
        <taxon>Rotifera</taxon>
        <taxon>Eurotatoria</taxon>
        <taxon>Bdelloidea</taxon>
        <taxon>Philodinida</taxon>
        <taxon>Philodinidae</taxon>
        <taxon>Didymodactylos</taxon>
    </lineage>
</organism>
<dbReference type="PANTHER" id="PTHR22776:SF49">
    <property type="entry name" value="MARVEL DOMAIN-CONTAINING PROTEIN"/>
    <property type="match status" value="1"/>
</dbReference>
<reference evidence="8" key="1">
    <citation type="submission" date="2021-02" db="EMBL/GenBank/DDBJ databases">
        <authorList>
            <person name="Nowell W R."/>
        </authorList>
    </citation>
    <scope>NUCLEOTIDE SEQUENCE</scope>
</reference>
<dbReference type="PROSITE" id="PS51225">
    <property type="entry name" value="MARVEL"/>
    <property type="match status" value="1"/>
</dbReference>
<accession>A0A8S2CLV5</accession>
<keyword evidence="4 5" id="KW-0472">Membrane</keyword>
<gene>
    <name evidence="8" type="ORF">OVA965_LOCUS1588</name>
    <name evidence="9" type="ORF">TMI583_LOCUS1588</name>
</gene>
<keyword evidence="3 6" id="KW-1133">Transmembrane helix</keyword>
<dbReference type="PANTHER" id="PTHR22776">
    <property type="entry name" value="MARVEL-CONTAINING POTENTIAL LIPID RAFT-ASSOCIATED PROTEIN"/>
    <property type="match status" value="1"/>
</dbReference>
<evidence type="ECO:0000256" key="2">
    <source>
        <dbReference type="ARBA" id="ARBA00022692"/>
    </source>
</evidence>
<keyword evidence="2 5" id="KW-0812">Transmembrane</keyword>
<comment type="subcellular location">
    <subcellularLocation>
        <location evidence="1">Membrane</location>
        <topology evidence="1">Multi-pass membrane protein</topology>
    </subcellularLocation>
</comment>
<feature type="domain" description="MARVEL" evidence="7">
    <location>
        <begin position="32"/>
        <end position="156"/>
    </location>
</feature>
<dbReference type="GO" id="GO:0016020">
    <property type="term" value="C:membrane"/>
    <property type="evidence" value="ECO:0007669"/>
    <property type="project" value="UniProtKB-SubCell"/>
</dbReference>
<evidence type="ECO:0000313" key="9">
    <source>
        <dbReference type="EMBL" id="CAF3521341.1"/>
    </source>
</evidence>
<evidence type="ECO:0000313" key="8">
    <source>
        <dbReference type="EMBL" id="CAF0743580.1"/>
    </source>
</evidence>
<evidence type="ECO:0000256" key="3">
    <source>
        <dbReference type="ARBA" id="ARBA00022989"/>
    </source>
</evidence>
<evidence type="ECO:0000256" key="4">
    <source>
        <dbReference type="ARBA" id="ARBA00023136"/>
    </source>
</evidence>
<evidence type="ECO:0000256" key="5">
    <source>
        <dbReference type="PROSITE-ProRule" id="PRU00581"/>
    </source>
</evidence>
<dbReference type="InterPro" id="IPR050578">
    <property type="entry name" value="MARVEL-CKLF_proteins"/>
</dbReference>
<dbReference type="EMBL" id="CAJNOK010000301">
    <property type="protein sequence ID" value="CAF0743580.1"/>
    <property type="molecule type" value="Genomic_DNA"/>
</dbReference>
<comment type="caution">
    <text evidence="8">The sequence shown here is derived from an EMBL/GenBank/DDBJ whole genome shotgun (WGS) entry which is preliminary data.</text>
</comment>
<evidence type="ECO:0000256" key="6">
    <source>
        <dbReference type="SAM" id="Phobius"/>
    </source>
</evidence>
<evidence type="ECO:0000259" key="7">
    <source>
        <dbReference type="PROSITE" id="PS51225"/>
    </source>
</evidence>
<dbReference type="EMBL" id="CAJOBA010000301">
    <property type="protein sequence ID" value="CAF3521341.1"/>
    <property type="molecule type" value="Genomic_DNA"/>
</dbReference>
<sequence>MSNVNIPSNYMGGVPQQSLAAPSEDGKIDRAYLSSIRAILKIGCMLFCFISFICLVTTLQCLSNHTFLASVCWLVIIMQSLIVISFVFRLKDKFQGVDFELLDFFATVHDAIYLLIASSVTIHYCKNPGQIGGGVMGIFACLLIAGDAVVIFLARRDEHINNSNNNTPR</sequence>
<feature type="transmembrane region" description="Helical" evidence="6">
    <location>
        <begin position="65"/>
        <end position="89"/>
    </location>
</feature>
<feature type="transmembrane region" description="Helical" evidence="6">
    <location>
        <begin position="101"/>
        <end position="124"/>
    </location>
</feature>
<dbReference type="InterPro" id="IPR008253">
    <property type="entry name" value="Marvel"/>
</dbReference>
<name>A0A8S2CLV5_9BILA</name>